<comment type="caution">
    <text evidence="2">The sequence shown here is derived from an EMBL/GenBank/DDBJ whole genome shotgun (WGS) entry which is preliminary data.</text>
</comment>
<dbReference type="RefSeq" id="WP_169414883.1">
    <property type="nucleotide sequence ID" value="NZ_JAAXKZ010000099.1"/>
</dbReference>
<dbReference type="NCBIfam" id="TIGR03086">
    <property type="entry name" value="TIGR03086 family metal-binding protein"/>
    <property type="match status" value="1"/>
</dbReference>
<gene>
    <name evidence="2" type="ORF">HF519_21960</name>
</gene>
<reference evidence="2 3" key="1">
    <citation type="submission" date="2020-04" db="EMBL/GenBank/DDBJ databases">
        <authorList>
            <person name="Klaysubun C."/>
            <person name="Duangmal K."/>
            <person name="Lipun K."/>
        </authorList>
    </citation>
    <scope>NUCLEOTIDE SEQUENCE [LARGE SCALE GENOMIC DNA]</scope>
    <source>
        <strain evidence="2 3">DSM 45300</strain>
    </source>
</reference>
<dbReference type="InterPro" id="IPR024344">
    <property type="entry name" value="MDMPI_metal-binding"/>
</dbReference>
<feature type="domain" description="Mycothiol-dependent maleylpyruvate isomerase metal-binding" evidence="1">
    <location>
        <begin position="11"/>
        <end position="131"/>
    </location>
</feature>
<dbReference type="Proteomes" id="UP000586918">
    <property type="component" value="Unassembled WGS sequence"/>
</dbReference>
<dbReference type="NCBIfam" id="TIGR03083">
    <property type="entry name" value="maleylpyruvate isomerase family mycothiol-dependent enzyme"/>
    <property type="match status" value="1"/>
</dbReference>
<name>A0A848DNT7_9PSEU</name>
<proteinExistence type="predicted"/>
<dbReference type="InterPro" id="IPR017517">
    <property type="entry name" value="Maleyloyr_isom"/>
</dbReference>
<evidence type="ECO:0000313" key="2">
    <source>
        <dbReference type="EMBL" id="NMH94193.1"/>
    </source>
</evidence>
<dbReference type="AlphaFoldDB" id="A0A848DNT7"/>
<organism evidence="2 3">
    <name type="scientific">Pseudonocardia bannensis</name>
    <dbReference type="NCBI Taxonomy" id="630973"/>
    <lineage>
        <taxon>Bacteria</taxon>
        <taxon>Bacillati</taxon>
        <taxon>Actinomycetota</taxon>
        <taxon>Actinomycetes</taxon>
        <taxon>Pseudonocardiales</taxon>
        <taxon>Pseudonocardiaceae</taxon>
        <taxon>Pseudonocardia</taxon>
    </lineage>
</organism>
<dbReference type="SUPFAM" id="SSF109854">
    <property type="entry name" value="DinB/YfiT-like putative metalloenzymes"/>
    <property type="match status" value="1"/>
</dbReference>
<accession>A0A848DNT7</accession>
<dbReference type="EMBL" id="JAAXKZ010000099">
    <property type="protein sequence ID" value="NMH94193.1"/>
    <property type="molecule type" value="Genomic_DNA"/>
</dbReference>
<protein>
    <submittedName>
        <fullName evidence="2">TIGR03086 family protein</fullName>
    </submittedName>
</protein>
<sequence>MSVSDITELYRRSSAAFGERVHAVEGRWDAATPCPGWSAHDLVNHLVNEERWTPPLFGGATIEEIGDRFDGDLLGADPVRTWEEAAAAALAAIEADGALDRTVHLSFGDHPATEYATQLAADHLVHAWDLARAVGADETLDPDAVKYLLAWFESMEPIYRSMGVIGERAPIPADAGPQTRLLAMFGRRS</sequence>
<evidence type="ECO:0000259" key="1">
    <source>
        <dbReference type="Pfam" id="PF11716"/>
    </source>
</evidence>
<dbReference type="InterPro" id="IPR017520">
    <property type="entry name" value="CHP03086"/>
</dbReference>
<dbReference type="InterPro" id="IPR034660">
    <property type="entry name" value="DinB/YfiT-like"/>
</dbReference>
<dbReference type="GO" id="GO:0046872">
    <property type="term" value="F:metal ion binding"/>
    <property type="evidence" value="ECO:0007669"/>
    <property type="project" value="InterPro"/>
</dbReference>
<dbReference type="Pfam" id="PF11716">
    <property type="entry name" value="MDMPI_N"/>
    <property type="match status" value="1"/>
</dbReference>
<keyword evidence="3" id="KW-1185">Reference proteome</keyword>
<evidence type="ECO:0000313" key="3">
    <source>
        <dbReference type="Proteomes" id="UP000586918"/>
    </source>
</evidence>
<dbReference type="Gene3D" id="1.20.120.450">
    <property type="entry name" value="dinb family like domain"/>
    <property type="match status" value="1"/>
</dbReference>